<evidence type="ECO:0000256" key="2">
    <source>
        <dbReference type="ARBA" id="ARBA00022528"/>
    </source>
</evidence>
<evidence type="ECO:0000256" key="12">
    <source>
        <dbReference type="ARBA" id="ARBA00071330"/>
    </source>
</evidence>
<dbReference type="SUPFAM" id="SSF53756">
    <property type="entry name" value="UDP-Glycosyltransferase/glycogen phosphorylase"/>
    <property type="match status" value="1"/>
</dbReference>
<comment type="catalytic activity">
    <reaction evidence="11">
        <text>a 1,2-diacyl-3-O-(beta-D-galactosyl)-sn-glycerol + UDP-alpha-D-galactose = a 1,2-diacyl-3-O-[alpha-D-galactosyl-(1-&gt;6)-beta-D-galactosyl]-sn-glycerol + UDP + H(+)</text>
        <dbReference type="Rhea" id="RHEA:10520"/>
        <dbReference type="ChEBI" id="CHEBI:15378"/>
        <dbReference type="ChEBI" id="CHEBI:17615"/>
        <dbReference type="ChEBI" id="CHEBI:28396"/>
        <dbReference type="ChEBI" id="CHEBI:58223"/>
        <dbReference type="ChEBI" id="CHEBI:66914"/>
        <dbReference type="EC" id="2.4.1.241"/>
    </reaction>
</comment>
<dbReference type="OrthoDB" id="44480at2759"/>
<sequence>MDKKQHIAIFTTASLPWMTGTAVNPLFRAAYLAKDGSRRVTLVIPWLTLDHQKLVYPANITFSSPSEQEAYVRKWLEERVSFPLGFDIRFYPAKFAVDKRSILAVGDISEVIPDEEAEVAVLEEPEHLTWFHHGKRWKTKFRLVIGIIHTNYLEYVRREKNGRMKALILKYLNNWVVGIYCHKVIRLSAATQDYPESIICNVHGVNPKFLEIGDKKRDGNTNFSKGAYYIGKMVWSKGYKELLKLLRLHQKELAGLEMDLYGTGEDSDQIKEAAKKLKLVIRVNPGRDHADPVFHDYKVFLNPSTTDVVCTTTAEALAMGKIVVCANHPSNDFFKQFPNCRTYDNSKGFVEATLKALNEEPAELTDAQRHELSWEAATERFLKVAGLDRELPKKLTKRPSKNFATLSFSSKMEDASAYLHYVASGSEASRKAFGAIPGTLQPDEELCKELGLARPAAT</sequence>
<evidence type="ECO:0000313" key="15">
    <source>
        <dbReference type="Proteomes" id="UP001141552"/>
    </source>
</evidence>
<evidence type="ECO:0000259" key="13">
    <source>
        <dbReference type="Pfam" id="PF00534"/>
    </source>
</evidence>
<evidence type="ECO:0000256" key="7">
    <source>
        <dbReference type="ARBA" id="ARBA00022805"/>
    </source>
</evidence>
<dbReference type="PANTHER" id="PTHR46132:SF1">
    <property type="entry name" value="DIGALACTOSYLDIACYLGLYCEROL SYNTHASE 2, CHLOROPLASTIC"/>
    <property type="match status" value="1"/>
</dbReference>
<dbReference type="EMBL" id="JAKUCV010002350">
    <property type="protein sequence ID" value="KAJ4842962.1"/>
    <property type="molecule type" value="Genomic_DNA"/>
</dbReference>
<dbReference type="InterPro" id="IPR044525">
    <property type="entry name" value="DGDG1/2"/>
</dbReference>
<keyword evidence="15" id="KW-1185">Reference proteome</keyword>
<keyword evidence="4" id="KW-0328">Glycosyltransferase</keyword>
<protein>
    <recommendedName>
        <fullName evidence="12">Digalactosyldiacylglycerol synthase 2, chloroplastic</fullName>
        <ecNumber evidence="10">2.4.1.241</ecNumber>
    </recommendedName>
</protein>
<keyword evidence="8" id="KW-0472">Membrane</keyword>
<keyword evidence="7" id="KW-1002">Plastid outer membrane</keyword>
<keyword evidence="6" id="KW-0732">Signal</keyword>
<evidence type="ECO:0000256" key="8">
    <source>
        <dbReference type="ARBA" id="ARBA00023136"/>
    </source>
</evidence>
<reference evidence="14" key="1">
    <citation type="submission" date="2022-02" db="EMBL/GenBank/DDBJ databases">
        <authorList>
            <person name="Henning P.M."/>
            <person name="McCubbin A.G."/>
            <person name="Shore J.S."/>
        </authorList>
    </citation>
    <scope>NUCLEOTIDE SEQUENCE</scope>
    <source>
        <strain evidence="14">F60SS</strain>
        <tissue evidence="14">Leaves</tissue>
    </source>
</reference>
<evidence type="ECO:0000256" key="10">
    <source>
        <dbReference type="ARBA" id="ARBA00024055"/>
    </source>
</evidence>
<dbReference type="InterPro" id="IPR001296">
    <property type="entry name" value="Glyco_trans_1"/>
</dbReference>
<dbReference type="GO" id="GO:0046481">
    <property type="term" value="F:digalactosyldiacylglycerol synthase activity"/>
    <property type="evidence" value="ECO:0007669"/>
    <property type="project" value="UniProtKB-EC"/>
</dbReference>
<evidence type="ECO:0000256" key="1">
    <source>
        <dbReference type="ARBA" id="ARBA00009481"/>
    </source>
</evidence>
<comment type="subcellular location">
    <subcellularLocation>
        <location evidence="9">Plastid</location>
        <location evidence="9">Chloroplast outer membrane</location>
    </subcellularLocation>
</comment>
<comment type="similarity">
    <text evidence="1">Belongs to the glycosyltransferase group 1 family. Glycosyltransferase 4 subfamily.</text>
</comment>
<dbReference type="CDD" id="cd01635">
    <property type="entry name" value="Glycosyltransferase_GTB-type"/>
    <property type="match status" value="1"/>
</dbReference>
<dbReference type="AlphaFoldDB" id="A0A9Q0G687"/>
<comment type="caution">
    <text evidence="14">The sequence shown here is derived from an EMBL/GenBank/DDBJ whole genome shotgun (WGS) entry which is preliminary data.</text>
</comment>
<accession>A0A9Q0G687</accession>
<gene>
    <name evidence="14" type="primary">DGD2</name>
    <name evidence="14" type="ORF">Tsubulata_020021</name>
</gene>
<keyword evidence="3" id="KW-0934">Plastid</keyword>
<keyword evidence="2" id="KW-0150">Chloroplast</keyword>
<dbReference type="FunFam" id="3.40.50.2000:FF:000084">
    <property type="entry name" value="Digalactosyldiacylglycerol synthase 2 chloroplastic"/>
    <property type="match status" value="1"/>
</dbReference>
<dbReference type="GO" id="GO:0009707">
    <property type="term" value="C:chloroplast outer membrane"/>
    <property type="evidence" value="ECO:0007669"/>
    <property type="project" value="UniProtKB-SubCell"/>
</dbReference>
<dbReference type="GO" id="GO:0019375">
    <property type="term" value="P:galactolipid biosynthetic process"/>
    <property type="evidence" value="ECO:0007669"/>
    <property type="project" value="TreeGrafter"/>
</dbReference>
<feature type="domain" description="Glycosyl transferase family 1" evidence="13">
    <location>
        <begin position="227"/>
        <end position="331"/>
    </location>
</feature>
<dbReference type="Proteomes" id="UP001141552">
    <property type="component" value="Unassembled WGS sequence"/>
</dbReference>
<dbReference type="Gene3D" id="3.40.50.2000">
    <property type="entry name" value="Glycogen Phosphorylase B"/>
    <property type="match status" value="1"/>
</dbReference>
<proteinExistence type="inferred from homology"/>
<evidence type="ECO:0000256" key="4">
    <source>
        <dbReference type="ARBA" id="ARBA00022676"/>
    </source>
</evidence>
<evidence type="ECO:0000256" key="11">
    <source>
        <dbReference type="ARBA" id="ARBA00048651"/>
    </source>
</evidence>
<dbReference type="Pfam" id="PF00534">
    <property type="entry name" value="Glycos_transf_1"/>
    <property type="match status" value="1"/>
</dbReference>
<name>A0A9Q0G687_9ROSI</name>
<organism evidence="14 15">
    <name type="scientific">Turnera subulata</name>
    <dbReference type="NCBI Taxonomy" id="218843"/>
    <lineage>
        <taxon>Eukaryota</taxon>
        <taxon>Viridiplantae</taxon>
        <taxon>Streptophyta</taxon>
        <taxon>Embryophyta</taxon>
        <taxon>Tracheophyta</taxon>
        <taxon>Spermatophyta</taxon>
        <taxon>Magnoliopsida</taxon>
        <taxon>eudicotyledons</taxon>
        <taxon>Gunneridae</taxon>
        <taxon>Pentapetalae</taxon>
        <taxon>rosids</taxon>
        <taxon>fabids</taxon>
        <taxon>Malpighiales</taxon>
        <taxon>Passifloraceae</taxon>
        <taxon>Turnera</taxon>
    </lineage>
</organism>
<dbReference type="PANTHER" id="PTHR46132">
    <property type="entry name" value="DIGALACTOSYLDIACYLGLYCEROL SYNTHASE 2, CHLOROPLASTIC"/>
    <property type="match status" value="1"/>
</dbReference>
<evidence type="ECO:0000256" key="6">
    <source>
        <dbReference type="ARBA" id="ARBA00022729"/>
    </source>
</evidence>
<evidence type="ECO:0000256" key="3">
    <source>
        <dbReference type="ARBA" id="ARBA00022640"/>
    </source>
</evidence>
<keyword evidence="5" id="KW-0808">Transferase</keyword>
<evidence type="ECO:0000256" key="5">
    <source>
        <dbReference type="ARBA" id="ARBA00022679"/>
    </source>
</evidence>
<reference evidence="14" key="2">
    <citation type="journal article" date="2023" name="Plants (Basel)">
        <title>Annotation of the Turnera subulata (Passifloraceae) Draft Genome Reveals the S-Locus Evolved after the Divergence of Turneroideae from Passifloroideae in a Stepwise Manner.</title>
        <authorList>
            <person name="Henning P.M."/>
            <person name="Roalson E.H."/>
            <person name="Mir W."/>
            <person name="McCubbin A.G."/>
            <person name="Shore J.S."/>
        </authorList>
    </citation>
    <scope>NUCLEOTIDE SEQUENCE</scope>
    <source>
        <strain evidence="14">F60SS</strain>
    </source>
</reference>
<evidence type="ECO:0000313" key="14">
    <source>
        <dbReference type="EMBL" id="KAJ4842962.1"/>
    </source>
</evidence>
<dbReference type="EC" id="2.4.1.241" evidence="10"/>
<evidence type="ECO:0000256" key="9">
    <source>
        <dbReference type="ARBA" id="ARBA00024013"/>
    </source>
</evidence>